<reference evidence="2" key="2">
    <citation type="journal article" date="2015" name="Data Brief">
        <title>Shoot transcriptome of the giant reed, Arundo donax.</title>
        <authorList>
            <person name="Barrero R.A."/>
            <person name="Guerrero F.D."/>
            <person name="Moolhuijzen P."/>
            <person name="Goolsby J.A."/>
            <person name="Tidwell J."/>
            <person name="Bellgard S.E."/>
            <person name="Bellgard M.I."/>
        </authorList>
    </citation>
    <scope>NUCLEOTIDE SEQUENCE</scope>
    <source>
        <tissue evidence="2">Shoot tissue taken approximately 20 cm above the soil surface</tissue>
    </source>
</reference>
<proteinExistence type="predicted"/>
<sequence length="32" mass="3361">MGSTCTFDPITNKIRFPGDQASGLEGDPCSQS</sequence>
<organism evidence="2">
    <name type="scientific">Arundo donax</name>
    <name type="common">Giant reed</name>
    <name type="synonym">Donax arundinaceus</name>
    <dbReference type="NCBI Taxonomy" id="35708"/>
    <lineage>
        <taxon>Eukaryota</taxon>
        <taxon>Viridiplantae</taxon>
        <taxon>Streptophyta</taxon>
        <taxon>Embryophyta</taxon>
        <taxon>Tracheophyta</taxon>
        <taxon>Spermatophyta</taxon>
        <taxon>Magnoliopsida</taxon>
        <taxon>Liliopsida</taxon>
        <taxon>Poales</taxon>
        <taxon>Poaceae</taxon>
        <taxon>PACMAD clade</taxon>
        <taxon>Arundinoideae</taxon>
        <taxon>Arundineae</taxon>
        <taxon>Arundo</taxon>
    </lineage>
</organism>
<evidence type="ECO:0000313" key="2">
    <source>
        <dbReference type="EMBL" id="JAD47160.1"/>
    </source>
</evidence>
<name>A0A0A9ADY9_ARUDO</name>
<dbReference type="AlphaFoldDB" id="A0A0A9ADY9"/>
<dbReference type="EMBL" id="GBRH01250735">
    <property type="protein sequence ID" value="JAD47160.1"/>
    <property type="molecule type" value="Transcribed_RNA"/>
</dbReference>
<accession>A0A0A9ADY9</accession>
<protein>
    <submittedName>
        <fullName evidence="2">Uncharacterized protein</fullName>
    </submittedName>
</protein>
<reference evidence="2" key="1">
    <citation type="submission" date="2014-09" db="EMBL/GenBank/DDBJ databases">
        <authorList>
            <person name="Magalhaes I.L.F."/>
            <person name="Oliveira U."/>
            <person name="Santos F.R."/>
            <person name="Vidigal T.H.D.A."/>
            <person name="Brescovit A.D."/>
            <person name="Santos A.J."/>
        </authorList>
    </citation>
    <scope>NUCLEOTIDE SEQUENCE</scope>
    <source>
        <tissue evidence="2">Shoot tissue taken approximately 20 cm above the soil surface</tissue>
    </source>
</reference>
<feature type="region of interest" description="Disordered" evidence="1">
    <location>
        <begin position="1"/>
        <end position="32"/>
    </location>
</feature>
<evidence type="ECO:0000256" key="1">
    <source>
        <dbReference type="SAM" id="MobiDB-lite"/>
    </source>
</evidence>